<feature type="compositionally biased region" description="Basic and acidic residues" evidence="12">
    <location>
        <begin position="285"/>
        <end position="295"/>
    </location>
</feature>
<feature type="region of interest" description="Disordered" evidence="12">
    <location>
        <begin position="239"/>
        <end position="295"/>
    </location>
</feature>
<dbReference type="SUPFAM" id="SSF103473">
    <property type="entry name" value="MFS general substrate transporter"/>
    <property type="match status" value="1"/>
</dbReference>
<feature type="compositionally biased region" description="Pro residues" evidence="12">
    <location>
        <begin position="58"/>
        <end position="73"/>
    </location>
</feature>
<evidence type="ECO:0000256" key="9">
    <source>
        <dbReference type="ARBA" id="ARBA00023136"/>
    </source>
</evidence>
<dbReference type="PANTHER" id="PTHR23516">
    <property type="entry name" value="SAM (S-ADENOSYL METHIONINE) TRANSPORTER"/>
    <property type="match status" value="1"/>
</dbReference>
<keyword evidence="8" id="KW-0406">Ion transport</keyword>
<dbReference type="InterPro" id="IPR006571">
    <property type="entry name" value="TLDc_dom"/>
</dbReference>
<keyword evidence="4" id="KW-0813">Transport</keyword>
<evidence type="ECO:0000256" key="4">
    <source>
        <dbReference type="ARBA" id="ARBA00022448"/>
    </source>
</evidence>
<protein>
    <recommendedName>
        <fullName evidence="3">Molybdate-anion transporter</fullName>
    </recommendedName>
    <alternativeName>
        <fullName evidence="10">Major facilitator superfamily domain-containing protein 5</fullName>
    </alternativeName>
    <alternativeName>
        <fullName evidence="11">Molybdate transporter 2 homolog</fullName>
    </alternativeName>
</protein>
<feature type="transmembrane region" description="Helical" evidence="13">
    <location>
        <begin position="685"/>
        <end position="706"/>
    </location>
</feature>
<feature type="transmembrane region" description="Helical" evidence="13">
    <location>
        <begin position="541"/>
        <end position="559"/>
    </location>
</feature>
<feature type="transmembrane region" description="Helical" evidence="13">
    <location>
        <begin position="565"/>
        <end position="586"/>
    </location>
</feature>
<dbReference type="AlphaFoldDB" id="A0A8H2WQ28"/>
<feature type="transmembrane region" description="Helical" evidence="13">
    <location>
        <begin position="508"/>
        <end position="529"/>
    </location>
</feature>
<comment type="function">
    <text evidence="1">Mediates high-affinity intracellular uptake of the rare oligo-element molybdenum.</text>
</comment>
<keyword evidence="5" id="KW-1003">Cell membrane</keyword>
<evidence type="ECO:0000256" key="2">
    <source>
        <dbReference type="ARBA" id="ARBA00004651"/>
    </source>
</evidence>
<dbReference type="PROSITE" id="PS51886">
    <property type="entry name" value="TLDC"/>
    <property type="match status" value="1"/>
</dbReference>
<accession>A0A8H2WQ28</accession>
<dbReference type="SMART" id="SM00584">
    <property type="entry name" value="TLDc"/>
    <property type="match status" value="1"/>
</dbReference>
<dbReference type="InterPro" id="IPR008509">
    <property type="entry name" value="MOT2/MFSD5"/>
</dbReference>
<evidence type="ECO:0000256" key="6">
    <source>
        <dbReference type="ARBA" id="ARBA00022692"/>
    </source>
</evidence>
<keyword evidence="7 13" id="KW-1133">Transmembrane helix</keyword>
<gene>
    <name evidence="15" type="ORF">RDB_LOCUS4772</name>
</gene>
<feature type="transmembrane region" description="Helical" evidence="13">
    <location>
        <begin position="628"/>
        <end position="647"/>
    </location>
</feature>
<dbReference type="GO" id="GO:0005886">
    <property type="term" value="C:plasma membrane"/>
    <property type="evidence" value="ECO:0007669"/>
    <property type="project" value="UniProtKB-SubCell"/>
</dbReference>
<evidence type="ECO:0000256" key="1">
    <source>
        <dbReference type="ARBA" id="ARBA00003019"/>
    </source>
</evidence>
<comment type="caution">
    <text evidence="15">The sequence shown here is derived from an EMBL/GenBank/DDBJ whole genome shotgun (WGS) entry which is preliminary data.</text>
</comment>
<feature type="transmembrane region" description="Helical" evidence="13">
    <location>
        <begin position="598"/>
        <end position="622"/>
    </location>
</feature>
<dbReference type="Pfam" id="PF07534">
    <property type="entry name" value="TLD"/>
    <property type="match status" value="1"/>
</dbReference>
<keyword evidence="6 13" id="KW-0812">Transmembrane</keyword>
<dbReference type="GO" id="GO:0006811">
    <property type="term" value="P:monoatomic ion transport"/>
    <property type="evidence" value="ECO:0007669"/>
    <property type="project" value="UniProtKB-KW"/>
</dbReference>
<reference evidence="15" key="1">
    <citation type="submission" date="2021-01" db="EMBL/GenBank/DDBJ databases">
        <authorList>
            <person name="Kaushik A."/>
        </authorList>
    </citation>
    <scope>NUCLEOTIDE SEQUENCE</scope>
    <source>
        <strain evidence="15">AG4-R118</strain>
    </source>
</reference>
<feature type="region of interest" description="Disordered" evidence="12">
    <location>
        <begin position="1"/>
        <end position="97"/>
    </location>
</feature>
<evidence type="ECO:0000256" key="12">
    <source>
        <dbReference type="SAM" id="MobiDB-lite"/>
    </source>
</evidence>
<name>A0A8H2WQ28_9AGAM</name>
<feature type="transmembrane region" description="Helical" evidence="13">
    <location>
        <begin position="475"/>
        <end position="496"/>
    </location>
</feature>
<evidence type="ECO:0000256" key="10">
    <source>
        <dbReference type="ARBA" id="ARBA00030646"/>
    </source>
</evidence>
<dbReference type="Gene3D" id="1.20.1250.20">
    <property type="entry name" value="MFS general substrate transporter like domains"/>
    <property type="match status" value="1"/>
</dbReference>
<evidence type="ECO:0000256" key="3">
    <source>
        <dbReference type="ARBA" id="ARBA00021242"/>
    </source>
</evidence>
<evidence type="ECO:0000256" key="11">
    <source>
        <dbReference type="ARBA" id="ARBA00032555"/>
    </source>
</evidence>
<evidence type="ECO:0000256" key="13">
    <source>
        <dbReference type="SAM" id="Phobius"/>
    </source>
</evidence>
<dbReference type="EMBL" id="CAJMWX010000114">
    <property type="protein sequence ID" value="CAE6402760.1"/>
    <property type="molecule type" value="Genomic_DNA"/>
</dbReference>
<evidence type="ECO:0000313" key="16">
    <source>
        <dbReference type="Proteomes" id="UP000663888"/>
    </source>
</evidence>
<evidence type="ECO:0000256" key="7">
    <source>
        <dbReference type="ARBA" id="ARBA00022989"/>
    </source>
</evidence>
<evidence type="ECO:0000313" key="15">
    <source>
        <dbReference type="EMBL" id="CAE6402760.1"/>
    </source>
</evidence>
<dbReference type="PANTHER" id="PTHR23516:SF1">
    <property type="entry name" value="MOLYBDATE-ANION TRANSPORTER"/>
    <property type="match status" value="1"/>
</dbReference>
<organism evidence="15 16">
    <name type="scientific">Rhizoctonia solani</name>
    <dbReference type="NCBI Taxonomy" id="456999"/>
    <lineage>
        <taxon>Eukaryota</taxon>
        <taxon>Fungi</taxon>
        <taxon>Dikarya</taxon>
        <taxon>Basidiomycota</taxon>
        <taxon>Agaricomycotina</taxon>
        <taxon>Agaricomycetes</taxon>
        <taxon>Cantharellales</taxon>
        <taxon>Ceratobasidiaceae</taxon>
        <taxon>Rhizoctonia</taxon>
    </lineage>
</organism>
<keyword evidence="9 13" id="KW-0472">Membrane</keyword>
<proteinExistence type="predicted"/>
<dbReference type="GO" id="GO:0015098">
    <property type="term" value="F:molybdate ion transmembrane transporter activity"/>
    <property type="evidence" value="ECO:0007669"/>
    <property type="project" value="InterPro"/>
</dbReference>
<feature type="transmembrane region" description="Helical" evidence="13">
    <location>
        <begin position="422"/>
        <end position="440"/>
    </location>
</feature>
<evidence type="ECO:0000259" key="14">
    <source>
        <dbReference type="PROSITE" id="PS51886"/>
    </source>
</evidence>
<sequence length="782" mass="84190">MSWYPSHEPLIPLPSTSAQPIISPTQASPNQSNSLFDLISSSPLESRTNPLFPERKPAAPPPARISRPQTPPSRPDDELPTSPGFGDFVSVPPSAGPLGDFGDFATPVAEKPLSTHFVAGAKARSAEKEREVMDEFRQAEFRTSDPLGLLPDRQFDLLTSELESEAEVQSTTLRMSSELKRTESAPTLSAFEQLSSVLVPHAEPPASPASASTSPVLGLSGRLSLPRSWTSILGHSILGTEHTPTSRSPEFSPPAKPVRESSITHDNPFSHTIVPPSGAPGYTGEKWDKGFGDDEVSKSSGSRLKLLGRTEMTTPILSVETAEKLRPYLPALRRLAPKWSLLYSLDQHGISLATFYTRCEQPATGGCLVAIRDSEGATFGVWCGDGVRKHDGYAGTGESFLWTQKQDGGPVKVFKWTGKNDYLAVMAGYAFFAMLVENYISRRHTPKAEEGDPISGRRPTVASEQAARALSYKYLAVYGVVMAADWLQGPYVYSLYKDQYGYSERMVATLFVTGFLSAGLAAPTVGVWADNYGRKRICMGFCVSYAISCFCTFINWLPVNLAGRVFGGISTSILFSCFDSWLVSAAQTANVSSQDLSSIFGSATLINGLVAAGMGVFSNALVAKTESFSSPFAASALCLGVAWFLIASMWTENHGSRTESATADLLQIQRLKEAWGIVREDSSMIVLGLVQTCFEGSMYLFVFLWVPSMQEAAGSASLPLGIIFSAYMVSMMLGSLVYKCLVTYGSGGESTLVLHAKLSSVTLMTAAFALAGHSFIPIPGAP</sequence>
<dbReference type="InterPro" id="IPR036259">
    <property type="entry name" value="MFS_trans_sf"/>
</dbReference>
<dbReference type="Proteomes" id="UP000663888">
    <property type="component" value="Unassembled WGS sequence"/>
</dbReference>
<dbReference type="Pfam" id="PF05631">
    <property type="entry name" value="MFS_5"/>
    <property type="match status" value="1"/>
</dbReference>
<feature type="transmembrane region" description="Helical" evidence="13">
    <location>
        <begin position="758"/>
        <end position="776"/>
    </location>
</feature>
<evidence type="ECO:0000256" key="8">
    <source>
        <dbReference type="ARBA" id="ARBA00023065"/>
    </source>
</evidence>
<evidence type="ECO:0000256" key="5">
    <source>
        <dbReference type="ARBA" id="ARBA00022475"/>
    </source>
</evidence>
<feature type="compositionally biased region" description="Polar residues" evidence="12">
    <location>
        <begin position="14"/>
        <end position="49"/>
    </location>
</feature>
<feature type="domain" description="TLDc" evidence="14">
    <location>
        <begin position="315"/>
        <end position="481"/>
    </location>
</feature>
<comment type="subcellular location">
    <subcellularLocation>
        <location evidence="2">Cell membrane</location>
        <topology evidence="2">Multi-pass membrane protein</topology>
    </subcellularLocation>
</comment>
<feature type="transmembrane region" description="Helical" evidence="13">
    <location>
        <begin position="718"/>
        <end position="738"/>
    </location>
</feature>